<evidence type="ECO:0000256" key="1">
    <source>
        <dbReference type="SAM" id="Phobius"/>
    </source>
</evidence>
<gene>
    <name evidence="2" type="ORF">DFR68_1042</name>
</gene>
<name>A0A370H744_9NOCA</name>
<evidence type="ECO:0000313" key="3">
    <source>
        <dbReference type="Proteomes" id="UP000255355"/>
    </source>
</evidence>
<comment type="caution">
    <text evidence="2">The sequence shown here is derived from an EMBL/GenBank/DDBJ whole genome shotgun (WGS) entry which is preliminary data.</text>
</comment>
<dbReference type="RefSeq" id="WP_147288935.1">
    <property type="nucleotide sequence ID" value="NZ_QQAZ01000004.1"/>
</dbReference>
<keyword evidence="1" id="KW-0812">Transmembrane</keyword>
<protein>
    <submittedName>
        <fullName evidence="2">Uncharacterized protein</fullName>
    </submittedName>
</protein>
<proteinExistence type="predicted"/>
<accession>A0A370H744</accession>
<feature type="transmembrane region" description="Helical" evidence="1">
    <location>
        <begin position="178"/>
        <end position="202"/>
    </location>
</feature>
<dbReference type="AlphaFoldDB" id="A0A370H744"/>
<keyword evidence="3" id="KW-1185">Reference proteome</keyword>
<keyword evidence="1" id="KW-0472">Membrane</keyword>
<reference evidence="2 3" key="1">
    <citation type="submission" date="2018-07" db="EMBL/GenBank/DDBJ databases">
        <title>Genomic Encyclopedia of Type Strains, Phase IV (KMG-IV): sequencing the most valuable type-strain genomes for metagenomic binning, comparative biology and taxonomic classification.</title>
        <authorList>
            <person name="Goeker M."/>
        </authorList>
    </citation>
    <scope>NUCLEOTIDE SEQUENCE [LARGE SCALE GENOMIC DNA]</scope>
    <source>
        <strain evidence="2 3">DSM 44952</strain>
    </source>
</reference>
<dbReference type="OrthoDB" id="3391948at2"/>
<organism evidence="2 3">
    <name type="scientific">Nocardia mexicana</name>
    <dbReference type="NCBI Taxonomy" id="279262"/>
    <lineage>
        <taxon>Bacteria</taxon>
        <taxon>Bacillati</taxon>
        <taxon>Actinomycetota</taxon>
        <taxon>Actinomycetes</taxon>
        <taxon>Mycobacteriales</taxon>
        <taxon>Nocardiaceae</taxon>
        <taxon>Nocardia</taxon>
    </lineage>
</organism>
<evidence type="ECO:0000313" key="2">
    <source>
        <dbReference type="EMBL" id="RDI51519.1"/>
    </source>
</evidence>
<keyword evidence="1" id="KW-1133">Transmembrane helix</keyword>
<dbReference type="EMBL" id="QQAZ01000004">
    <property type="protein sequence ID" value="RDI51519.1"/>
    <property type="molecule type" value="Genomic_DNA"/>
</dbReference>
<sequence>MRELLRGIPVTGDPERTSVAPAEQVIVDTAVYGNVIIERTDDRVSARLESDGSPVVTIERTGPRTRKRVPIGTRRTKHLTARVNERPLALTLGRGWVMKRSYRIVVETEGRYLSLRARNLETSVFQQGKLYATDKEMAELTARADGTVDVLWATPGKVSALGKTLAFDPPEPTAEDLLIGYAAAAAFGTGGLSLFGLVSLLIDAIPL</sequence>
<dbReference type="Proteomes" id="UP000255355">
    <property type="component" value="Unassembled WGS sequence"/>
</dbReference>